<name>A0AAD9LLR5_9STRA</name>
<reference evidence="5" key="1">
    <citation type="submission" date="2023-08" db="EMBL/GenBank/DDBJ databases">
        <title>Reference Genome Resource for the Citrus Pathogen Phytophthora citrophthora.</title>
        <authorList>
            <person name="Moller H."/>
            <person name="Coetzee B."/>
            <person name="Rose L.J."/>
            <person name="Van Niekerk J.M."/>
        </authorList>
    </citation>
    <scope>NUCLEOTIDE SEQUENCE</scope>
    <source>
        <strain evidence="5">STE-U-9442</strain>
    </source>
</reference>
<sequence>MVKLFCAVVGVAGSAFEVDIAEDASVPALKKAIAVDQKYDFAASKLQLFLAKTADGGWLRSDDPDVTSTRSGDILEQVKKLLNEEIDPAEEIGDLFGGAPTKKTIHVLVVVPPVVGSKRSADGQVEEVLKRLKLIDKTLTEFTPLAVKEEEFQLDKLSLTQQSDDPIVMTPTLHEFWKMYGEFPPYYFVRMEEVMFWKVMKKLLFGEGRVVIIGSPGVGKSCFLMLIAFYLACIEKKEVLVIRRLKERKRLNAVVYFDGNGFYARLSGLRSRDIEAIRGQFQDSIVLVDGFTQAGVDNPDKSYLSFDLLATSCQFDAKHDDRSKVVVLPAWRDADLLQYAKSTKWVIETGLRTVLRKDTPIAKLVKEQHFYSGGSLREFCKERQELEERVEGDCCAVGK</sequence>
<comment type="subcellular location">
    <subcellularLocation>
        <location evidence="1">Host cell</location>
    </subcellularLocation>
    <subcellularLocation>
        <location evidence="2">Secreted</location>
    </subcellularLocation>
</comment>
<organism evidence="5 6">
    <name type="scientific">Phytophthora citrophthora</name>
    <dbReference type="NCBI Taxonomy" id="4793"/>
    <lineage>
        <taxon>Eukaryota</taxon>
        <taxon>Sar</taxon>
        <taxon>Stramenopiles</taxon>
        <taxon>Oomycota</taxon>
        <taxon>Peronosporomycetes</taxon>
        <taxon>Peronosporales</taxon>
        <taxon>Peronosporaceae</taxon>
        <taxon>Phytophthora</taxon>
    </lineage>
</organism>
<dbReference type="Proteomes" id="UP001259832">
    <property type="component" value="Unassembled WGS sequence"/>
</dbReference>
<feature type="domain" description="Crinkler effector protein N-terminal" evidence="4">
    <location>
        <begin position="2"/>
        <end position="110"/>
    </location>
</feature>
<evidence type="ECO:0000256" key="3">
    <source>
        <dbReference type="ARBA" id="ARBA00022525"/>
    </source>
</evidence>
<dbReference type="InterPro" id="IPR027417">
    <property type="entry name" value="P-loop_NTPase"/>
</dbReference>
<dbReference type="Pfam" id="PF20147">
    <property type="entry name" value="Crinkler"/>
    <property type="match status" value="1"/>
</dbReference>
<dbReference type="InterPro" id="IPR045379">
    <property type="entry name" value="Crinkler_N"/>
</dbReference>
<evidence type="ECO:0000313" key="6">
    <source>
        <dbReference type="Proteomes" id="UP001259832"/>
    </source>
</evidence>
<evidence type="ECO:0000256" key="2">
    <source>
        <dbReference type="ARBA" id="ARBA00004613"/>
    </source>
</evidence>
<evidence type="ECO:0000256" key="1">
    <source>
        <dbReference type="ARBA" id="ARBA00004340"/>
    </source>
</evidence>
<protein>
    <recommendedName>
        <fullName evidence="4">Crinkler effector protein N-terminal domain-containing protein</fullName>
    </recommendedName>
</protein>
<accession>A0AAD9LLR5</accession>
<comment type="caution">
    <text evidence="5">The sequence shown here is derived from an EMBL/GenBank/DDBJ whole genome shotgun (WGS) entry which is preliminary data.</text>
</comment>
<dbReference type="EMBL" id="JASMQC010000013">
    <property type="protein sequence ID" value="KAK1940761.1"/>
    <property type="molecule type" value="Genomic_DNA"/>
</dbReference>
<dbReference type="SUPFAM" id="SSF52540">
    <property type="entry name" value="P-loop containing nucleoside triphosphate hydrolases"/>
    <property type="match status" value="1"/>
</dbReference>
<proteinExistence type="predicted"/>
<evidence type="ECO:0000259" key="4">
    <source>
        <dbReference type="Pfam" id="PF20147"/>
    </source>
</evidence>
<dbReference type="GO" id="GO:0005576">
    <property type="term" value="C:extracellular region"/>
    <property type="evidence" value="ECO:0007669"/>
    <property type="project" value="UniProtKB-SubCell"/>
</dbReference>
<dbReference type="GO" id="GO:0043657">
    <property type="term" value="C:host cell"/>
    <property type="evidence" value="ECO:0007669"/>
    <property type="project" value="UniProtKB-SubCell"/>
</dbReference>
<gene>
    <name evidence="5" type="ORF">P3T76_007467</name>
</gene>
<keyword evidence="3" id="KW-0964">Secreted</keyword>
<keyword evidence="6" id="KW-1185">Reference proteome</keyword>
<evidence type="ECO:0000313" key="5">
    <source>
        <dbReference type="EMBL" id="KAK1940761.1"/>
    </source>
</evidence>
<dbReference type="AlphaFoldDB" id="A0AAD9LLR5"/>